<comment type="caution">
    <text evidence="3">The sequence shown here is derived from an EMBL/GenBank/DDBJ whole genome shotgun (WGS) entry which is preliminary data.</text>
</comment>
<proteinExistence type="predicted"/>
<evidence type="ECO:0000256" key="2">
    <source>
        <dbReference type="SAM" id="SignalP"/>
    </source>
</evidence>
<dbReference type="InterPro" id="IPR010869">
    <property type="entry name" value="DUF1501"/>
</dbReference>
<feature type="chain" id="PRO_5003835912" evidence="2">
    <location>
        <begin position="27"/>
        <end position="2380"/>
    </location>
</feature>
<keyword evidence="2" id="KW-0732">Signal</keyword>
<organism evidence="3 4">
    <name type="scientific">Thalassiosira oceanica</name>
    <name type="common">Marine diatom</name>
    <dbReference type="NCBI Taxonomy" id="159749"/>
    <lineage>
        <taxon>Eukaryota</taxon>
        <taxon>Sar</taxon>
        <taxon>Stramenopiles</taxon>
        <taxon>Ochrophyta</taxon>
        <taxon>Bacillariophyta</taxon>
        <taxon>Coscinodiscophyceae</taxon>
        <taxon>Thalassiosirophycidae</taxon>
        <taxon>Thalassiosirales</taxon>
        <taxon>Thalassiosiraceae</taxon>
        <taxon>Thalassiosira</taxon>
    </lineage>
</organism>
<dbReference type="Pfam" id="PF08811">
    <property type="entry name" value="DUF1800"/>
    <property type="match status" value="2"/>
</dbReference>
<dbReference type="EMBL" id="AGNL01048074">
    <property type="protein sequence ID" value="EJK46003.1"/>
    <property type="molecule type" value="Genomic_DNA"/>
</dbReference>
<dbReference type="OrthoDB" id="52725at2759"/>
<reference evidence="3 4" key="1">
    <citation type="journal article" date="2012" name="Genome Biol.">
        <title>Genome and low-iron response of an oceanic diatom adapted to chronic iron limitation.</title>
        <authorList>
            <person name="Lommer M."/>
            <person name="Specht M."/>
            <person name="Roy A.S."/>
            <person name="Kraemer L."/>
            <person name="Andreson R."/>
            <person name="Gutowska M.A."/>
            <person name="Wolf J."/>
            <person name="Bergner S.V."/>
            <person name="Schilhabel M.B."/>
            <person name="Klostermeier U.C."/>
            <person name="Beiko R.G."/>
            <person name="Rosenstiel P."/>
            <person name="Hippler M."/>
            <person name="Laroche J."/>
        </authorList>
    </citation>
    <scope>NUCLEOTIDE SEQUENCE [LARGE SCALE GENOMIC DNA]</scope>
    <source>
        <strain evidence="3 4">CCMP1005</strain>
    </source>
</reference>
<dbReference type="Proteomes" id="UP000266841">
    <property type="component" value="Unassembled WGS sequence"/>
</dbReference>
<dbReference type="eggNOG" id="ENOG502RUN4">
    <property type="taxonomic scope" value="Eukaryota"/>
</dbReference>
<gene>
    <name evidence="3" type="ORF">THAOC_35352</name>
</gene>
<evidence type="ECO:0000313" key="3">
    <source>
        <dbReference type="EMBL" id="EJK46003.1"/>
    </source>
</evidence>
<sequence length="2380" mass="263067">MNERTRRTQSAFAALICLAILPVVKTITIAPGAVRFSCAEYALESPALLNSTNGGDAVSFVVPPSDSSGTLCTLTRVDNPITNTHIPIARSYDVKDWQRNPGKYVSYTTIECGAVSSGDGDDEYLCQLSLPALTGENAGYYITRYYSEPLPSRTLAARFLDRTTWGPTYEEIIEFESRIETNGTRAYAEWVKAQVEMEATSHRAYFRTRLNARTVVSYQYGIPGPRACDVNAKYRRFAFTYNDVELSRGWYNDAGTNGAPFTTMGQNQISLNGDTVVYEITFGGETRTVLDSPLQFLNAQGSWQPLLDGEYTICSAEETVGVRIGDHDYPEYSLQLLVDSPCTSSYRDRGGVDDGKGDGSIDEEQIKVNGKLVSVFDSDICTQKCAGSRPIQNGNPEVKLPSDWDLASINWVDLSDLDSSEVVNLNQLRTHDASYMITVSLDPSCVDMNGNLLPDPARLAYTDYMSTGKGRYNLDMPVFARLPSTTPGEAKWALHDVRTQLRTNTLESPAMDGGGKAMRRASRSVENADGQIKDLVVTRCINVQRNVFNEDYCKISYEEDACESVPKPEINEAGLMMSFQKDPGGLEPEPLEKYMPKYAGPNGGGVGRLTTRGAGASFVETILSAPDQLCQKMGWALAKIFATSTQMNKDEINSETNINVLDNFVTCCHCTYKEVMKRSTYNEEMASQLTYLNNKAVAAEYHRTDGEVRAHPDENYSREILQLHSIGLTKMNDDGTLVRDEFGNLVDNYTQQNIFTSAKIWTGFTESFRRGNYEDLDWTTKSKLDPLQIESVLLRDWWPKIDLLEGYIGDRKPLCADSPARSFLRRGATFRLLGGSDRPISHEDPNEWHNDKDIFRLTLDPQSNLYDKLCNPKSPPPPETTLQSGTGIAVYSQQYKVGYCSGSNDSCMATENLLSKPSREPLTLDGCSDGPNDFSRDEMVKWFSVNSVDGGELRGGQLIQIRAAVVPFSKLDRVDFYITGNPNSANVKWQYITTAAPVENPGAVITTKYSADPHITVILPPCHNSAGCQQAVRIVLRSGRNPDPDPNGPDTKARADGNFKPDSPCPVGEFDDADDAVFDVLPSYRNQDECDFKTIVTLDENLACHEKECRVDTIRTIEVVPGTYYEYLRPDAAKVFAGYDHSIAMCADKRLPSALSTCCGGYSDRHPVDREDREWADVLSEYRGELLTYNGNRERCTSWGRSICDPERLGPFQGQAGHCIHHMSCADSFGSTAFIDKTKYHWTTAGCTIKVKVDASGMIAVVHSPDRTRVVNGADFYPTVQSHVHHEKTVSFFFVHWDEDNTPLGQKSYPTSDNGCGSSGEQLEGGFCLCDTTVVETAVFESEPSRSQVLEQLHIGAFDPITFDQGEYEVLFESSNLMAYAKSGEGAYSKHTIFRVVPDEFISSEYIFLRNMISVVEVCQGEYTFRNSPSYYDATNPELLAATHEVDTYLDHIHDNPNTPPSVCKMLIKYFGYNNPRTEQVAHCSEAFKSGIFEFKTNDGADPISYGDSRRGNLAAVAASIVLSDDALSPAADADPSGGGLKSPLLKLLQVMRSLGLERLSHHRRTDGYVNQWIMEAFGESQYEIPNQFSFYSLDFLPAGRHREAQLVSPEAQLLNLGYIIAGQNALYSLFAYGLNSCGGGIGADWRRGDQFYKCGNEDGLEQFSSARLSFVPPDDPTNAEDVVGTLATLLTADRISPTNRALIVDAYRESSIAGGTNEALKVAQSLLVSIPEFHTYNSVRTNGQVRQPSPRPEKNPNYGYKAIVSINLFGGADTMSMIVPHPQMPTCAPLHAEYTLQRGPALALNVGEMIQIDAGDSNQPCDEVGVALDYCASTTRSLLTMNMIMKFGVNSRLAAMAAMYSEGEGIFFANIGHLQSKVDRHDFARETKTQLFSCSGVLGRLADVLSRTMSTGQIAIDRMLSVNIGDPSLKRDVDIVTKRGTDPFIQSEIPGASEKGRRTTLIDMMNRLNTQNKPDISSFHSELWSQSFIDSQTLTEEYRLVLDEVDGSPSIPDTKLGKKLDMIFRLILSANRESGKRRSVNRDFLAVEMDGYDQHFSLKDGLNPLFSELNDALAGFRLALIQAGLWDRVTIVLTSEFGRRWHNTECFGWDRVSQLDFVGCWNSAKSVLTIFRSHGWGGNSFIVGGAVRGKKILGKHPDNYDLNDRYNTGQGAWIPTTSWEAMWYGIVQWAGVDNEDDMTYILPNEKNFGCDLYSESTLFREGEGKVSGCGGDELDITQTLVVSQPRLLSPEEQTQFCQLVTDGMSSVSVSTRCTVTGQTLRLLGDEGNHMLSGERALDLEYSISSDQVGVKEVMIILVNSEEFRQDVASVVAMDVDVGISDQTLAPTVGPTDLPSSTSSPSLAPTIGTFPAVYIALMLM</sequence>
<name>K0R118_THAOC</name>
<evidence type="ECO:0000313" key="4">
    <source>
        <dbReference type="Proteomes" id="UP000266841"/>
    </source>
</evidence>
<accession>K0R118</accession>
<protein>
    <submittedName>
        <fullName evidence="3">Uncharacterized protein</fullName>
    </submittedName>
</protein>
<dbReference type="PANTHER" id="PTHR43737">
    <property type="entry name" value="BLL7424 PROTEIN"/>
    <property type="match status" value="1"/>
</dbReference>
<evidence type="ECO:0000256" key="1">
    <source>
        <dbReference type="SAM" id="MobiDB-lite"/>
    </source>
</evidence>
<dbReference type="PANTHER" id="PTHR43737:SF1">
    <property type="entry name" value="DUF1501 DOMAIN-CONTAINING PROTEIN"/>
    <property type="match status" value="1"/>
</dbReference>
<dbReference type="InterPro" id="IPR014917">
    <property type="entry name" value="DUF1800"/>
</dbReference>
<feature type="region of interest" description="Disordered" evidence="1">
    <location>
        <begin position="1038"/>
        <end position="1059"/>
    </location>
</feature>
<feature type="signal peptide" evidence="2">
    <location>
        <begin position="1"/>
        <end position="26"/>
    </location>
</feature>
<dbReference type="Pfam" id="PF07394">
    <property type="entry name" value="DUF1501"/>
    <property type="match status" value="1"/>
</dbReference>
<keyword evidence="4" id="KW-1185">Reference proteome</keyword>